<dbReference type="EMBL" id="GBXM01108728">
    <property type="protein sequence ID" value="JAG99848.1"/>
    <property type="molecule type" value="Transcribed_RNA"/>
</dbReference>
<sequence length="29" mass="3096">MAHLICYLGILLALIAGHLGDSSRHCIGF</sequence>
<accession>A0A0E9P5X2</accession>
<reference evidence="1" key="1">
    <citation type="submission" date="2014-11" db="EMBL/GenBank/DDBJ databases">
        <authorList>
            <person name="Amaro Gonzalez C."/>
        </authorList>
    </citation>
    <scope>NUCLEOTIDE SEQUENCE</scope>
</reference>
<organism evidence="1">
    <name type="scientific">Anguilla anguilla</name>
    <name type="common">European freshwater eel</name>
    <name type="synonym">Muraena anguilla</name>
    <dbReference type="NCBI Taxonomy" id="7936"/>
    <lineage>
        <taxon>Eukaryota</taxon>
        <taxon>Metazoa</taxon>
        <taxon>Chordata</taxon>
        <taxon>Craniata</taxon>
        <taxon>Vertebrata</taxon>
        <taxon>Euteleostomi</taxon>
        <taxon>Actinopterygii</taxon>
        <taxon>Neopterygii</taxon>
        <taxon>Teleostei</taxon>
        <taxon>Anguilliformes</taxon>
        <taxon>Anguillidae</taxon>
        <taxon>Anguilla</taxon>
    </lineage>
</organism>
<dbReference type="AlphaFoldDB" id="A0A0E9P5X2"/>
<protein>
    <submittedName>
        <fullName evidence="1">Uncharacterized protein</fullName>
    </submittedName>
</protein>
<evidence type="ECO:0000313" key="1">
    <source>
        <dbReference type="EMBL" id="JAG99848.1"/>
    </source>
</evidence>
<proteinExistence type="predicted"/>
<reference evidence="1" key="2">
    <citation type="journal article" date="2015" name="Fish Shellfish Immunol.">
        <title>Early steps in the European eel (Anguilla anguilla)-Vibrio vulnificus interaction in the gills: Role of the RtxA13 toxin.</title>
        <authorList>
            <person name="Callol A."/>
            <person name="Pajuelo D."/>
            <person name="Ebbesson L."/>
            <person name="Teles M."/>
            <person name="MacKenzie S."/>
            <person name="Amaro C."/>
        </authorList>
    </citation>
    <scope>NUCLEOTIDE SEQUENCE</scope>
</reference>
<name>A0A0E9P5X2_ANGAN</name>